<evidence type="ECO:0000256" key="4">
    <source>
        <dbReference type="SAM" id="MobiDB-lite"/>
    </source>
</evidence>
<name>A0A1H7TSE3_STRJI</name>
<evidence type="ECO:0000259" key="6">
    <source>
        <dbReference type="Pfam" id="PF00561"/>
    </source>
</evidence>
<dbReference type="OrthoDB" id="4498590at2"/>
<dbReference type="PROSITE" id="PS51257">
    <property type="entry name" value="PROKAR_LIPOPROTEIN"/>
    <property type="match status" value="1"/>
</dbReference>
<dbReference type="EMBL" id="FOAZ01000014">
    <property type="protein sequence ID" value="SEL87364.1"/>
    <property type="molecule type" value="Genomic_DNA"/>
</dbReference>
<gene>
    <name evidence="8" type="ORF">SAMN05414137_114162</name>
</gene>
<feature type="domain" description="AB hydrolase-1" evidence="6">
    <location>
        <begin position="120"/>
        <end position="289"/>
    </location>
</feature>
<evidence type="ECO:0000313" key="8">
    <source>
        <dbReference type="EMBL" id="SEL87364.1"/>
    </source>
</evidence>
<dbReference type="InterPro" id="IPR000073">
    <property type="entry name" value="AB_hydrolase_1"/>
</dbReference>
<feature type="region of interest" description="Disordered" evidence="4">
    <location>
        <begin position="140"/>
        <end position="171"/>
    </location>
</feature>
<dbReference type="InterPro" id="IPR051601">
    <property type="entry name" value="Serine_prot/Carboxylest_S33"/>
</dbReference>
<dbReference type="PANTHER" id="PTHR43248:SF29">
    <property type="entry name" value="TRIPEPTIDYL AMINOPEPTIDASE"/>
    <property type="match status" value="1"/>
</dbReference>
<dbReference type="RefSeq" id="WP_042454879.1">
    <property type="nucleotide sequence ID" value="NZ_BBPN01000035.1"/>
</dbReference>
<evidence type="ECO:0000256" key="1">
    <source>
        <dbReference type="ARBA" id="ARBA00010088"/>
    </source>
</evidence>
<feature type="compositionally biased region" description="Low complexity" evidence="4">
    <location>
        <begin position="382"/>
        <end position="393"/>
    </location>
</feature>
<keyword evidence="9" id="KW-1185">Reference proteome</keyword>
<dbReference type="eggNOG" id="COG0596">
    <property type="taxonomic scope" value="Bacteria"/>
</dbReference>
<feature type="chain" id="PRO_5010245738" evidence="5">
    <location>
        <begin position="22"/>
        <end position="535"/>
    </location>
</feature>
<dbReference type="PANTHER" id="PTHR43248">
    <property type="entry name" value="2-SUCCINYL-6-HYDROXY-2,4-CYCLOHEXADIENE-1-CARBOXYLATE SYNTHASE"/>
    <property type="match status" value="1"/>
</dbReference>
<keyword evidence="2 5" id="KW-0732">Signal</keyword>
<evidence type="ECO:0000256" key="3">
    <source>
        <dbReference type="ARBA" id="ARBA00022801"/>
    </source>
</evidence>
<evidence type="ECO:0000256" key="2">
    <source>
        <dbReference type="ARBA" id="ARBA00022729"/>
    </source>
</evidence>
<feature type="region of interest" description="Disordered" evidence="4">
    <location>
        <begin position="368"/>
        <end position="401"/>
    </location>
</feature>
<feature type="domain" description="Peptidase S33 tripeptidyl aminopeptidase-like C-terminal" evidence="7">
    <location>
        <begin position="438"/>
        <end position="535"/>
    </location>
</feature>
<dbReference type="Pfam" id="PF08386">
    <property type="entry name" value="Abhydrolase_4"/>
    <property type="match status" value="1"/>
</dbReference>
<evidence type="ECO:0000256" key="5">
    <source>
        <dbReference type="SAM" id="SignalP"/>
    </source>
</evidence>
<sequence length="535" mass="54431">MHAPRSTGTIRAALAAAVAGAAALAGCAPQLTVPTAHTDPLQRFYAQKLTWTACGELQCARLTVPMDYTHPGNGKTFSLPLAKAAATHPSARIGSLVFDPGGPGASGVATLKAGGTDSFSATVRARFDIVGFDPRGVAGSRPSVDCGDSGPAATPTGDPATAPDPATDAAPLVPRTAADRGAAVASADAGTAACLAHSGDLLRHVGTEDAARDLDVLRAALGDPKLSYLGWSYGTYLGTVYGELFPQRVRALVLDGAVDPSKDWAARDLEQGAAFAHAVDAYADRCATVVTTGCPAGGDPAGIRRVLADLATRTATDPLPVQGGKQPPLDAVTFNSALTTAMYTPEAQWQELSDGLRAAAEQGDGTGLATLARSGTNLQDDGSSPSPGAATPSQDEQAPDNSTAALTAVDCLDVPHPRAPDAYWRLLDRATASSGDYGATTVLSDLACRTWPAGTAEPHRVHAPGLPPVLVVGTTGDPATPYQDAQSLAAQLPHGMLLTYDGLGHTAYGRSNGCVTDAVDGFLVDLRPVADGTTC</sequence>
<comment type="similarity">
    <text evidence="1">Belongs to the peptidase S33 family.</text>
</comment>
<evidence type="ECO:0000313" key="9">
    <source>
        <dbReference type="Proteomes" id="UP000183015"/>
    </source>
</evidence>
<reference evidence="9" key="1">
    <citation type="submission" date="2016-10" db="EMBL/GenBank/DDBJ databases">
        <authorList>
            <person name="Varghese N."/>
        </authorList>
    </citation>
    <scope>NUCLEOTIDE SEQUENCE [LARGE SCALE GENOMIC DNA]</scope>
    <source>
        <strain evidence="9">DSM 45096 / BCRC 16803 / CGMCC 4.1857 / CIP 109030 / JCM 12277 / KCTC 19219 / NBRC 100920 / 33214</strain>
    </source>
</reference>
<dbReference type="Gene3D" id="3.40.50.1820">
    <property type="entry name" value="alpha/beta hydrolase"/>
    <property type="match status" value="1"/>
</dbReference>
<dbReference type="InterPro" id="IPR013595">
    <property type="entry name" value="Pept_S33_TAP-like_C"/>
</dbReference>
<dbReference type="InterPro" id="IPR029058">
    <property type="entry name" value="AB_hydrolase_fold"/>
</dbReference>
<dbReference type="Proteomes" id="UP000183015">
    <property type="component" value="Unassembled WGS sequence"/>
</dbReference>
<dbReference type="Pfam" id="PF00561">
    <property type="entry name" value="Abhydrolase_1"/>
    <property type="match status" value="1"/>
</dbReference>
<keyword evidence="3" id="KW-0378">Hydrolase</keyword>
<feature type="signal peptide" evidence="5">
    <location>
        <begin position="1"/>
        <end position="21"/>
    </location>
</feature>
<evidence type="ECO:0000259" key="7">
    <source>
        <dbReference type="Pfam" id="PF08386"/>
    </source>
</evidence>
<proteinExistence type="inferred from homology"/>
<dbReference type="AlphaFoldDB" id="A0A1H7TSE3"/>
<protein>
    <submittedName>
        <fullName evidence="8">TAP-like protein</fullName>
    </submittedName>
</protein>
<organism evidence="8 9">
    <name type="scientific">Streptacidiphilus jiangxiensis</name>
    <dbReference type="NCBI Taxonomy" id="235985"/>
    <lineage>
        <taxon>Bacteria</taxon>
        <taxon>Bacillati</taxon>
        <taxon>Actinomycetota</taxon>
        <taxon>Actinomycetes</taxon>
        <taxon>Kitasatosporales</taxon>
        <taxon>Streptomycetaceae</taxon>
        <taxon>Streptacidiphilus</taxon>
    </lineage>
</organism>
<dbReference type="GO" id="GO:0016787">
    <property type="term" value="F:hydrolase activity"/>
    <property type="evidence" value="ECO:0007669"/>
    <property type="project" value="UniProtKB-KW"/>
</dbReference>
<dbReference type="STRING" id="235985.SAMN05414137_114162"/>
<accession>A0A1H7TSE3</accession>
<feature type="compositionally biased region" description="Low complexity" evidence="4">
    <location>
        <begin position="150"/>
        <end position="171"/>
    </location>
</feature>
<dbReference type="SUPFAM" id="SSF53474">
    <property type="entry name" value="alpha/beta-Hydrolases"/>
    <property type="match status" value="1"/>
</dbReference>